<evidence type="ECO:0000313" key="5">
    <source>
        <dbReference type="Proteomes" id="UP000005225"/>
    </source>
</evidence>
<feature type="transmembrane region" description="Helical" evidence="3">
    <location>
        <begin position="155"/>
        <end position="175"/>
    </location>
</feature>
<comment type="subcellular location">
    <subcellularLocation>
        <location evidence="1">Membrane</location>
    </subcellularLocation>
</comment>
<evidence type="ECO:0000256" key="3">
    <source>
        <dbReference type="SAM" id="Phobius"/>
    </source>
</evidence>
<dbReference type="PANTHER" id="PTHR14309:SF8">
    <property type="entry name" value="PLECKSTRIN HOMOLOGY DOMAIN-CONTAINING FAMILY B MEMBER 2"/>
    <property type="match status" value="1"/>
</dbReference>
<dbReference type="AlphaFoldDB" id="H0XRM1"/>
<evidence type="ECO:0000256" key="1">
    <source>
        <dbReference type="ARBA" id="ARBA00004370"/>
    </source>
</evidence>
<dbReference type="InParanoid" id="H0XRM1"/>
<dbReference type="GO" id="GO:0045595">
    <property type="term" value="P:regulation of cell differentiation"/>
    <property type="evidence" value="ECO:0007669"/>
    <property type="project" value="TreeGrafter"/>
</dbReference>
<dbReference type="Proteomes" id="UP000005225">
    <property type="component" value="Unassembled WGS sequence"/>
</dbReference>
<dbReference type="PANTHER" id="PTHR14309">
    <property type="entry name" value="EXPRESSED PROTEIN"/>
    <property type="match status" value="1"/>
</dbReference>
<name>H0XRM1_OTOGA</name>
<accession>H0XRM1</accession>
<dbReference type="GeneTree" id="ENSGT00390000013989"/>
<evidence type="ECO:0008006" key="6">
    <source>
        <dbReference type="Google" id="ProtNLM"/>
    </source>
</evidence>
<keyword evidence="2 3" id="KW-0472">Membrane</keyword>
<reference evidence="4" key="2">
    <citation type="submission" date="2025-08" db="UniProtKB">
        <authorList>
            <consortium name="Ensembl"/>
        </authorList>
    </citation>
    <scope>IDENTIFICATION</scope>
</reference>
<reference evidence="4" key="3">
    <citation type="submission" date="2025-09" db="UniProtKB">
        <authorList>
            <consortium name="Ensembl"/>
        </authorList>
    </citation>
    <scope>IDENTIFICATION</scope>
</reference>
<evidence type="ECO:0000313" key="4">
    <source>
        <dbReference type="Ensembl" id="ENSOGAP00000018763.1"/>
    </source>
</evidence>
<keyword evidence="3" id="KW-1133">Transmembrane helix</keyword>
<evidence type="ECO:0000256" key="2">
    <source>
        <dbReference type="ARBA" id="ARBA00023136"/>
    </source>
</evidence>
<keyword evidence="5" id="KW-1185">Reference proteome</keyword>
<dbReference type="eggNOG" id="ENOG502R270">
    <property type="taxonomic scope" value="Eukaryota"/>
</dbReference>
<dbReference type="HOGENOM" id="CLU_130478_0_0_1"/>
<organism evidence="4 5">
    <name type="scientific">Otolemur garnettii</name>
    <name type="common">Small-eared galago</name>
    <name type="synonym">Garnett's greater bushbaby</name>
    <dbReference type="NCBI Taxonomy" id="30611"/>
    <lineage>
        <taxon>Eukaryota</taxon>
        <taxon>Metazoa</taxon>
        <taxon>Chordata</taxon>
        <taxon>Craniata</taxon>
        <taxon>Vertebrata</taxon>
        <taxon>Euteleostomi</taxon>
        <taxon>Mammalia</taxon>
        <taxon>Eutheria</taxon>
        <taxon>Euarchontoglires</taxon>
        <taxon>Primates</taxon>
        <taxon>Strepsirrhini</taxon>
        <taxon>Lorisiformes</taxon>
        <taxon>Galagidae</taxon>
        <taxon>Otolemur</taxon>
    </lineage>
</organism>
<dbReference type="GO" id="GO:0016020">
    <property type="term" value="C:membrane"/>
    <property type="evidence" value="ECO:0007669"/>
    <property type="project" value="UniProtKB-SubCell"/>
</dbReference>
<dbReference type="Ensembl" id="ENSOGAT00000032242.1">
    <property type="protein sequence ID" value="ENSOGAP00000018763.1"/>
    <property type="gene ID" value="ENSOGAG00000024781.1"/>
</dbReference>
<dbReference type="InterPro" id="IPR039680">
    <property type="entry name" value="PLEKHB1/2"/>
</dbReference>
<reference evidence="5" key="1">
    <citation type="submission" date="2011-03" db="EMBL/GenBank/DDBJ databases">
        <title>Version 3 of the genome sequence of Otolemur garnettii (Bushbaby).</title>
        <authorList>
            <consortium name="The Broad Institute Genome Sequencing Platform"/>
            <person name="Di Palma F."/>
            <person name="Johnson J."/>
            <person name="Lander E.S."/>
            <person name="Lindblad-Toh K."/>
            <person name="Jaffe D.B."/>
            <person name="Gnerre S."/>
            <person name="MacCallum I."/>
            <person name="Przybylski D."/>
            <person name="Ribeiro F.J."/>
            <person name="Burton J.N."/>
            <person name="Walker B.J."/>
            <person name="Sharpe T."/>
            <person name="Hall G."/>
        </authorList>
    </citation>
    <scope>NUCLEOTIDE SEQUENCE [LARGE SCALE GENOMIC DNA]</scope>
</reference>
<dbReference type="EMBL" id="AAQR03143418">
    <property type="status" value="NOT_ANNOTATED_CDS"/>
    <property type="molecule type" value="Genomic_DNA"/>
</dbReference>
<keyword evidence="3" id="KW-0812">Transmembrane</keyword>
<proteinExistence type="predicted"/>
<sequence length="176" mass="19164">MMIRPVRVSRTRSTCQWITSTSAPGTNVGIFSLQKRNQKTVTCRLFAEKGKISLCTESTDDRLAWKFTLQDSRTNTAYVGSAVMTDETPVVSSSPPYTVYATPTPEAYGYGPYGGAYPPGTQVVYAATGQAYAVPYGQHPTNQVICERYRDDSDLALGMLAGVAMGMALGSLFWVF</sequence>
<protein>
    <recommendedName>
        <fullName evidence="6">Pleckstrin homology domain containing B2</fullName>
    </recommendedName>
</protein>